<keyword evidence="7 12" id="KW-0862">Zinc</keyword>
<dbReference type="GO" id="GO:0005666">
    <property type="term" value="C:RNA polymerase III complex"/>
    <property type="evidence" value="ECO:0007669"/>
    <property type="project" value="UniProtKB-ARBA"/>
</dbReference>
<reference evidence="15" key="1">
    <citation type="submission" date="2022-07" db="EMBL/GenBank/DDBJ databases">
        <title>Phylogenomic reconstructions and comparative analyses of Kickxellomycotina fungi.</title>
        <authorList>
            <person name="Reynolds N.K."/>
            <person name="Stajich J.E."/>
            <person name="Barry K."/>
            <person name="Grigoriev I.V."/>
            <person name="Crous P."/>
            <person name="Smith M.E."/>
        </authorList>
    </citation>
    <scope>NUCLEOTIDE SEQUENCE</scope>
    <source>
        <strain evidence="15">BCRC 34297</strain>
    </source>
</reference>
<evidence type="ECO:0000256" key="10">
    <source>
        <dbReference type="ARBA" id="ARBA00029985"/>
    </source>
</evidence>
<comment type="subcellular location">
    <subcellularLocation>
        <location evidence="1">Nucleus</location>
    </subcellularLocation>
</comment>
<dbReference type="EMBL" id="JANBUH010001203">
    <property type="protein sequence ID" value="KAJ2748105.1"/>
    <property type="molecule type" value="Genomic_DNA"/>
</dbReference>
<evidence type="ECO:0000313" key="15">
    <source>
        <dbReference type="EMBL" id="KAJ2748105.1"/>
    </source>
</evidence>
<gene>
    <name evidence="15" type="ORF">GGI19_006257</name>
</gene>
<evidence type="ECO:0000313" key="16">
    <source>
        <dbReference type="Proteomes" id="UP001140011"/>
    </source>
</evidence>
<feature type="domain" description="TFIIS-type" evidence="14">
    <location>
        <begin position="45"/>
        <end position="87"/>
    </location>
</feature>
<sequence length="89" mass="10293">TCLVCQTCPYIYPIRQPIISRTILKRKEVDDVLGGEEAWKNVEAIGAVCPVCRHERAYFKQIQLRSADEPMTSFFKCCNIKCDHGWKEN</sequence>
<keyword evidence="4" id="KW-0240">DNA-directed RNA polymerase</keyword>
<dbReference type="FunFam" id="2.20.25.10:FF:000005">
    <property type="entry name" value="DNA-directed RNA polymerase subunit"/>
    <property type="match status" value="1"/>
</dbReference>
<keyword evidence="6 13" id="KW-0863">Zinc-finger</keyword>
<evidence type="ECO:0000259" key="14">
    <source>
        <dbReference type="PROSITE" id="PS51133"/>
    </source>
</evidence>
<feature type="binding site" evidence="12">
    <location>
        <position position="49"/>
    </location>
    <ligand>
        <name>Zn(2+)</name>
        <dbReference type="ChEBI" id="CHEBI:29105"/>
        <label>2</label>
    </ligand>
</feature>
<comment type="similarity">
    <text evidence="2">Belongs to the archaeal RpoM/eukaryotic RPA12/RPB9/RPC11 RNA polymerase family.</text>
</comment>
<evidence type="ECO:0000256" key="4">
    <source>
        <dbReference type="ARBA" id="ARBA00022478"/>
    </source>
</evidence>
<evidence type="ECO:0000256" key="8">
    <source>
        <dbReference type="ARBA" id="ARBA00023163"/>
    </source>
</evidence>
<comment type="caution">
    <text evidence="15">The sequence shown here is derived from an EMBL/GenBank/DDBJ whole genome shotgun (WGS) entry which is preliminary data.</text>
</comment>
<dbReference type="GO" id="GO:0008270">
    <property type="term" value="F:zinc ion binding"/>
    <property type="evidence" value="ECO:0007669"/>
    <property type="project" value="UniProtKB-KW"/>
</dbReference>
<proteinExistence type="inferred from homology"/>
<organism evidence="15 16">
    <name type="scientific">Coemansia pectinata</name>
    <dbReference type="NCBI Taxonomy" id="1052879"/>
    <lineage>
        <taxon>Eukaryota</taxon>
        <taxon>Fungi</taxon>
        <taxon>Fungi incertae sedis</taxon>
        <taxon>Zoopagomycota</taxon>
        <taxon>Kickxellomycotina</taxon>
        <taxon>Kickxellomycetes</taxon>
        <taxon>Kickxellales</taxon>
        <taxon>Kickxellaceae</taxon>
        <taxon>Coemansia</taxon>
    </lineage>
</organism>
<dbReference type="PROSITE" id="PS00466">
    <property type="entry name" value="ZF_TFIIS_1"/>
    <property type="match status" value="1"/>
</dbReference>
<dbReference type="CDD" id="cd10509">
    <property type="entry name" value="Zn-ribbon_RPC11"/>
    <property type="match status" value="1"/>
</dbReference>
<dbReference type="PANTHER" id="PTHR11239">
    <property type="entry name" value="DNA-DIRECTED RNA POLYMERASE"/>
    <property type="match status" value="1"/>
</dbReference>
<evidence type="ECO:0000256" key="9">
    <source>
        <dbReference type="ARBA" id="ARBA00023242"/>
    </source>
</evidence>
<dbReference type="GO" id="GO:0003899">
    <property type="term" value="F:DNA-directed RNA polymerase activity"/>
    <property type="evidence" value="ECO:0007669"/>
    <property type="project" value="InterPro"/>
</dbReference>
<dbReference type="InterPro" id="IPR034014">
    <property type="entry name" value="Zn_ribbon_RPC11_C"/>
</dbReference>
<dbReference type="SMART" id="SM00440">
    <property type="entry name" value="ZnF_C2C2"/>
    <property type="match status" value="1"/>
</dbReference>
<dbReference type="Gene3D" id="2.20.25.10">
    <property type="match status" value="1"/>
</dbReference>
<dbReference type="OrthoDB" id="282152at2759"/>
<feature type="binding site" evidence="12">
    <location>
        <position position="5"/>
    </location>
    <ligand>
        <name>Zn(2+)</name>
        <dbReference type="ChEBI" id="CHEBI:29105"/>
        <label>1</label>
    </ligand>
</feature>
<dbReference type="SUPFAM" id="SSF57783">
    <property type="entry name" value="Zinc beta-ribbon"/>
    <property type="match status" value="1"/>
</dbReference>
<keyword evidence="16" id="KW-1185">Reference proteome</keyword>
<feature type="binding site" evidence="12">
    <location>
        <position position="82"/>
    </location>
    <ligand>
        <name>Zn(2+)</name>
        <dbReference type="ChEBI" id="CHEBI:29105"/>
        <label>2</label>
    </ligand>
</feature>
<evidence type="ECO:0000256" key="12">
    <source>
        <dbReference type="PIRSR" id="PIRSR005586-1"/>
    </source>
</evidence>
<accession>A0A9W8L7Q5</accession>
<feature type="binding site" evidence="12">
    <location>
        <position position="8"/>
    </location>
    <ligand>
        <name>Zn(2+)</name>
        <dbReference type="ChEBI" id="CHEBI:29105"/>
        <label>1</label>
    </ligand>
</feature>
<dbReference type="PROSITE" id="PS51133">
    <property type="entry name" value="ZF_TFIIS_2"/>
    <property type="match status" value="1"/>
</dbReference>
<dbReference type="InterPro" id="IPR001222">
    <property type="entry name" value="Znf_TFIIS"/>
</dbReference>
<dbReference type="InterPro" id="IPR012164">
    <property type="entry name" value="Rpa12/Rpb9/Rpc10/TFS"/>
</dbReference>
<dbReference type="AlphaFoldDB" id="A0A9W8L7Q5"/>
<evidence type="ECO:0000256" key="5">
    <source>
        <dbReference type="ARBA" id="ARBA00022723"/>
    </source>
</evidence>
<dbReference type="PIRSF" id="PIRSF005586">
    <property type="entry name" value="RNApol_RpoM"/>
    <property type="match status" value="1"/>
</dbReference>
<dbReference type="GO" id="GO:0006386">
    <property type="term" value="P:termination of RNA polymerase III transcription"/>
    <property type="evidence" value="ECO:0007669"/>
    <property type="project" value="TreeGrafter"/>
</dbReference>
<protein>
    <recommendedName>
        <fullName evidence="3">DNA-directed RNA polymerase III subunit RPC10</fullName>
    </recommendedName>
    <alternativeName>
        <fullName evidence="11">DNA-directed RNA polymerases III 12.5 kDa polypeptide</fullName>
    </alternativeName>
    <alternativeName>
        <fullName evidence="10">RNA polymerase III subunit C11</fullName>
    </alternativeName>
</protein>
<dbReference type="PANTHER" id="PTHR11239:SF12">
    <property type="entry name" value="DNA-DIRECTED RNA POLYMERASE III SUBUNIT RPC10"/>
    <property type="match status" value="1"/>
</dbReference>
<dbReference type="GO" id="GO:0003676">
    <property type="term" value="F:nucleic acid binding"/>
    <property type="evidence" value="ECO:0007669"/>
    <property type="project" value="InterPro"/>
</dbReference>
<dbReference type="Pfam" id="PF01096">
    <property type="entry name" value="Zn_ribbon_TFIIS"/>
    <property type="match status" value="1"/>
</dbReference>
<evidence type="ECO:0000256" key="13">
    <source>
        <dbReference type="PROSITE-ProRule" id="PRU00472"/>
    </source>
</evidence>
<evidence type="ECO:0000256" key="2">
    <source>
        <dbReference type="ARBA" id="ARBA00008925"/>
    </source>
</evidence>
<evidence type="ECO:0000256" key="6">
    <source>
        <dbReference type="ARBA" id="ARBA00022771"/>
    </source>
</evidence>
<feature type="non-terminal residue" evidence="15">
    <location>
        <position position="1"/>
    </location>
</feature>
<feature type="binding site" evidence="12">
    <location>
        <position position="77"/>
    </location>
    <ligand>
        <name>Zn(2+)</name>
        <dbReference type="ChEBI" id="CHEBI:29105"/>
        <label>2</label>
    </ligand>
</feature>
<feature type="binding site" evidence="12">
    <location>
        <position position="52"/>
    </location>
    <ligand>
        <name>Zn(2+)</name>
        <dbReference type="ChEBI" id="CHEBI:29105"/>
        <label>2</label>
    </ligand>
</feature>
<keyword evidence="9" id="KW-0539">Nucleus</keyword>
<evidence type="ECO:0000256" key="7">
    <source>
        <dbReference type="ARBA" id="ARBA00022833"/>
    </source>
</evidence>
<evidence type="ECO:0000256" key="11">
    <source>
        <dbReference type="ARBA" id="ARBA00078207"/>
    </source>
</evidence>
<name>A0A9W8L7Q5_9FUNG</name>
<evidence type="ECO:0000256" key="3">
    <source>
        <dbReference type="ARBA" id="ARBA00020093"/>
    </source>
</evidence>
<keyword evidence="5 12" id="KW-0479">Metal-binding</keyword>
<evidence type="ECO:0000256" key="1">
    <source>
        <dbReference type="ARBA" id="ARBA00004123"/>
    </source>
</evidence>
<dbReference type="Proteomes" id="UP001140011">
    <property type="component" value="Unassembled WGS sequence"/>
</dbReference>
<keyword evidence="8" id="KW-0804">Transcription</keyword>